<accession>A0A5N5XHG3</accession>
<feature type="compositionally biased region" description="Polar residues" evidence="1">
    <location>
        <begin position="1193"/>
        <end position="1202"/>
    </location>
</feature>
<feature type="compositionally biased region" description="Basic and acidic residues" evidence="1">
    <location>
        <begin position="1391"/>
        <end position="1400"/>
    </location>
</feature>
<feature type="region of interest" description="Disordered" evidence="1">
    <location>
        <begin position="609"/>
        <end position="672"/>
    </location>
</feature>
<feature type="compositionally biased region" description="Polar residues" evidence="1">
    <location>
        <begin position="202"/>
        <end position="215"/>
    </location>
</feature>
<feature type="compositionally biased region" description="Low complexity" evidence="1">
    <location>
        <begin position="10"/>
        <end position="22"/>
    </location>
</feature>
<feature type="compositionally biased region" description="Basic and acidic residues" evidence="1">
    <location>
        <begin position="1919"/>
        <end position="1936"/>
    </location>
</feature>
<feature type="compositionally biased region" description="Basic and acidic residues" evidence="1">
    <location>
        <begin position="1993"/>
        <end position="2003"/>
    </location>
</feature>
<feature type="region of interest" description="Disordered" evidence="1">
    <location>
        <begin position="811"/>
        <end position="838"/>
    </location>
</feature>
<evidence type="ECO:0008006" key="4">
    <source>
        <dbReference type="Google" id="ProtNLM"/>
    </source>
</evidence>
<feature type="compositionally biased region" description="Basic and acidic residues" evidence="1">
    <location>
        <begin position="1762"/>
        <end position="1773"/>
    </location>
</feature>
<feature type="compositionally biased region" description="Polar residues" evidence="1">
    <location>
        <begin position="351"/>
        <end position="366"/>
    </location>
</feature>
<feature type="compositionally biased region" description="Basic and acidic residues" evidence="1">
    <location>
        <begin position="1676"/>
        <end position="1693"/>
    </location>
</feature>
<feature type="compositionally biased region" description="Basic and acidic residues" evidence="1">
    <location>
        <begin position="1971"/>
        <end position="1983"/>
    </location>
</feature>
<feature type="region of interest" description="Disordered" evidence="1">
    <location>
        <begin position="1"/>
        <end position="387"/>
    </location>
</feature>
<feature type="compositionally biased region" description="Basic and acidic residues" evidence="1">
    <location>
        <begin position="615"/>
        <end position="627"/>
    </location>
</feature>
<dbReference type="PANTHER" id="PTHR40641:SF2">
    <property type="entry name" value="INVOLUCRIN REPEAT PROTEIN"/>
    <property type="match status" value="1"/>
</dbReference>
<reference evidence="2 3" key="1">
    <citation type="submission" date="2019-04" db="EMBL/GenBank/DDBJ databases">
        <title>Friends and foes A comparative genomics study of 23 Aspergillus species from section Flavi.</title>
        <authorList>
            <consortium name="DOE Joint Genome Institute"/>
            <person name="Kjaerbolling I."/>
            <person name="Vesth T."/>
            <person name="Frisvad J.C."/>
            <person name="Nybo J.L."/>
            <person name="Theobald S."/>
            <person name="Kildgaard S."/>
            <person name="Isbrandt T."/>
            <person name="Kuo A."/>
            <person name="Sato A."/>
            <person name="Lyhne E.K."/>
            <person name="Kogle M.E."/>
            <person name="Wiebenga A."/>
            <person name="Kun R.S."/>
            <person name="Lubbers R.J."/>
            <person name="Makela M.R."/>
            <person name="Barry K."/>
            <person name="Chovatia M."/>
            <person name="Clum A."/>
            <person name="Daum C."/>
            <person name="Haridas S."/>
            <person name="He G."/>
            <person name="LaButti K."/>
            <person name="Lipzen A."/>
            <person name="Mondo S."/>
            <person name="Riley R."/>
            <person name="Salamov A."/>
            <person name="Simmons B.A."/>
            <person name="Magnuson J.K."/>
            <person name="Henrissat B."/>
            <person name="Mortensen U.H."/>
            <person name="Larsen T.O."/>
            <person name="Devries R.P."/>
            <person name="Grigoriev I.V."/>
            <person name="Machida M."/>
            <person name="Baker S.E."/>
            <person name="Andersen M.R."/>
        </authorList>
    </citation>
    <scope>NUCLEOTIDE SEQUENCE [LARGE SCALE GENOMIC DNA]</scope>
    <source>
        <strain evidence="2 3">CBS 151.66</strain>
    </source>
</reference>
<feature type="compositionally biased region" description="Low complexity" evidence="1">
    <location>
        <begin position="52"/>
        <end position="71"/>
    </location>
</feature>
<feature type="region of interest" description="Disordered" evidence="1">
    <location>
        <begin position="874"/>
        <end position="908"/>
    </location>
</feature>
<feature type="region of interest" description="Disordered" evidence="1">
    <location>
        <begin position="1494"/>
        <end position="2008"/>
    </location>
</feature>
<dbReference type="InterPro" id="IPR053268">
    <property type="entry name" value="Woronin_anchor"/>
</dbReference>
<dbReference type="EMBL" id="ML732153">
    <property type="protein sequence ID" value="KAB8078984.1"/>
    <property type="molecule type" value="Genomic_DNA"/>
</dbReference>
<feature type="region of interest" description="Disordered" evidence="1">
    <location>
        <begin position="688"/>
        <end position="757"/>
    </location>
</feature>
<dbReference type="Proteomes" id="UP000326565">
    <property type="component" value="Unassembled WGS sequence"/>
</dbReference>
<feature type="compositionally biased region" description="Basic residues" evidence="1">
    <location>
        <begin position="1646"/>
        <end position="1655"/>
    </location>
</feature>
<feature type="compositionally biased region" description="Basic and acidic residues" evidence="1">
    <location>
        <begin position="89"/>
        <end position="118"/>
    </location>
</feature>
<feature type="region of interest" description="Disordered" evidence="1">
    <location>
        <begin position="2081"/>
        <end position="2115"/>
    </location>
</feature>
<name>A0A5N5XHG3_9EURO</name>
<sequence>MFRAFLAGGRSSDARSSYSSKSSSRRRTDSKASSTMSPKPSRGDDRDRGLGALSAYSSSSSRSKRYAPSAAGDSVASSYATAEPGNLVEPDRILLERAPRRRDTNDSERRDHYSDRDGKPRHRRDRARSPSRERIRERTHDNREDETDEVDNGGRESSRRQRRRTQSGDMYTSPVVPTSGAGAHFTPEMESSEHPQLPPSFHDTQPVTSMPSSPNVPGVYDPHVQQQFPGQFPAFVTEPYRPPNPAGEAADYYGDQGQSVAQQPGVRPKPPAVIPNSQAHLMVASPTANPPPEPSSMGQVGAAAAYYEDDTDLEHQPPEHASKPPSGPAPKPPRPSIQTTGIPGPAATHDTGGNSQEDVDNGSSLLPAQLSPPTSAPPVVSDIAKPPHGIGTTVGAAAVGAAAGYMMNHHDQSSQSVGQPSQYSNQNYEEASANGVGYAGPSVYPHQPNVPLYAAGAGEAAAYASHPSHPHHAALYHGAPLQSGGLAFQQRQRGPLGRFLDFWRDPEGVGMFEDYTETIGVCKHCFEPGTSSREAPRKHSYKFRRSFDRYSNGSRVEKACRYSSSEDESRRRKKSSTNSWLPGMLAGYTAKSLLNNKGFEDTYHVRPGRVASSSHDSESISTLDRRSQTSRGVYRRSRPSSYGDLATGDHEESRRRARSRSRPSSRSRSHSALRNAALGAAIGTAAVSVNQPRYQSSSNRSRSPRKTKSRKSSSSESSFVDISRPDRKSVGGGLGSFFTASSENRRKKQTRKRRSIFSFNNSSSSSLDADLAFGSGYTKRSSRKSRKRNPKKGRADVDAALLELGAAATAIAASSHPRSRRTGETLASKESRSARLDFTSSATNDDAWEDVDSGDQSSSSVSSALAFGDSGIFGKDGSQSSDSGTSLWGWRWGNGKGKKQKRRSSASEGHFHPGAVVAAGALGTAALASGYNRESKITSEDTVSRLGSLQHVAPVPTSDPSRFDAVNISSFPSEPALVRPGPIPLQQPQPVTPVSQAVYTSQGETIHAYTAPSQPPPFVNTFTHYQYQSQDSQIDSWAQKSPTYPDSVDMPSKVNQPPRGSDSSPVFHTEHFESTSVSNVKRRSTMRDQAYVQFDLTREQAEKERRADRLERLKRDAEHQEGVHLLDRESEMALRRDELAPKGYHHEQRDSDYGDWEQYRRDSRGEKDPTSWIGAATAGAMGAAAAATVLSGKASNDGSSESSQRRHYERSEKRRAERRRMPGPESILSNLPVSDRARDTIDESPDAAHPLEHIKTSAFRDISRKKPIYDDYAQFFAPEELRYSPDTYTRREPASMPTIIEVEPSSEKTRPTEELHGRLPWPVPELKLIEPTPPQSLSGSVRDIASPTPSPPYVSQGDRTSERPATGSHVSWGKHETHEYDVPSTSSDLDSADHDFATDREQEDQIGSKPARDLPRTLTEISSSKSATSDYGADIEFAATVAAATAAAGFGPSLVSDIREKLVSPPQTTYGYVEGEAETPDDEAKQLVADQIIEDRPLHSEPESVSEGDRTLRKVRPTSTIAQEVIRQLAGKQTPGMGELSRRAGEEMNEGQRALSFRGRRAESESPPEKAFPMPGGFEVEEPFSQQKLRGNEQEIAKDDIRSVVSAPVPGEHETLAEMDSHRNDSREIDDRATSPTGEDGSAEGKKKRRKRRSKRDIDAFEDSISVTSSPARVEQAGDRLRSTEEKAKEKKSGGLFSNIFGSKASEPVASKISSSSDRRPSREIQSEVNPRTSEEFRRQRREERRRQKYGELMDSGITMGVEKDPEISHGKDNQASFLAGSPEMPIRIDSDDQGGASGRFPFTDAELKRQGLDVFEQRLRSRSASPPASERTIDLSPKSQSRPTSPEMARRQEEDQGQQSRRSSGMRLTESPTAVPLHFRRPPTSPRAHRSPSASSIAAPAPGSPTGRPRRPASGEFKVSREMRPLWLVERHGNKVEAPPDEPLPSLPSSKTSSANASVEDLASLQDEMSWEKLDFSHDIHGSQRPIGVDTSSDKENGDDANHPVLGSEEVTPTAANFCQTNAFAPPRTEKPKYEFHSPSELLQDPSLYAELPPSPTMRVLPSAEGSAVGVKYEDGIEPNLDSLPLLPLSRPSTPENKKIRAPDAVGSTLTQEQTVPDIKTLNASQSHDAPVAEALGAGLRSLDELDEIDPSEAIGNAFETPMLYKEASQSLTSGSIAVLPETQISTTEAVEKNRETPSVRGDAAAGFTDVLNVATAAAVDEECAVADRPLQAAAVGVTKSEVDSTVNEQGQLPEMWPEMLYKQHMPLEEVIIAQEEPKVDVALTLNNEPLSDATAIPEVDSKKMCLGDGKGTEVVDAAASTTDLPVPVAENADKAADETVKIPFEGSTKEIAAPSSSKKKKKDKRKKKGNSLNLDDQELAPLLEDSVGVAAAVPCTSEESGKIC</sequence>
<gene>
    <name evidence="2" type="ORF">BDV29DRAFT_110665</name>
</gene>
<feature type="compositionally biased region" description="Basic and acidic residues" evidence="1">
    <location>
        <begin position="821"/>
        <end position="835"/>
    </location>
</feature>
<feature type="compositionally biased region" description="Basic and acidic residues" evidence="1">
    <location>
        <begin position="313"/>
        <end position="322"/>
    </location>
</feature>
<feature type="compositionally biased region" description="Low complexity" evidence="1">
    <location>
        <begin position="1174"/>
        <end position="1188"/>
    </location>
</feature>
<proteinExistence type="predicted"/>
<organism evidence="2 3">
    <name type="scientific">Aspergillus leporis</name>
    <dbReference type="NCBI Taxonomy" id="41062"/>
    <lineage>
        <taxon>Eukaryota</taxon>
        <taxon>Fungi</taxon>
        <taxon>Dikarya</taxon>
        <taxon>Ascomycota</taxon>
        <taxon>Pezizomycotina</taxon>
        <taxon>Eurotiomycetes</taxon>
        <taxon>Eurotiomycetidae</taxon>
        <taxon>Eurotiales</taxon>
        <taxon>Aspergillaceae</taxon>
        <taxon>Aspergillus</taxon>
        <taxon>Aspergillus subgen. Circumdati</taxon>
    </lineage>
</organism>
<feature type="compositionally biased region" description="Basic and acidic residues" evidence="1">
    <location>
        <begin position="1733"/>
        <end position="1752"/>
    </location>
</feature>
<feature type="compositionally biased region" description="Basic residues" evidence="1">
    <location>
        <begin position="702"/>
        <end position="711"/>
    </location>
</feature>
<feature type="compositionally biased region" description="Basic and acidic residues" evidence="1">
    <location>
        <begin position="1494"/>
        <end position="1512"/>
    </location>
</feature>
<dbReference type="OrthoDB" id="5365701at2759"/>
<feature type="compositionally biased region" description="Low complexity" evidence="1">
    <location>
        <begin position="2081"/>
        <end position="2096"/>
    </location>
</feature>
<feature type="region of interest" description="Disordered" evidence="1">
    <location>
        <begin position="561"/>
        <end position="581"/>
    </location>
</feature>
<feature type="compositionally biased region" description="Low complexity" evidence="1">
    <location>
        <begin position="712"/>
        <end position="722"/>
    </location>
</feature>
<feature type="region of interest" description="Disordered" evidence="1">
    <location>
        <begin position="1286"/>
        <end position="1430"/>
    </location>
</feature>
<feature type="compositionally biased region" description="Basic and acidic residues" evidence="1">
    <location>
        <begin position="1096"/>
        <end position="1169"/>
    </location>
</feature>
<feature type="compositionally biased region" description="Basic residues" evidence="1">
    <location>
        <begin position="2359"/>
        <end position="2371"/>
    </location>
</feature>
<feature type="compositionally biased region" description="Low complexity" evidence="1">
    <location>
        <begin position="1948"/>
        <end position="1959"/>
    </location>
</feature>
<feature type="compositionally biased region" description="Polar residues" evidence="1">
    <location>
        <begin position="1419"/>
        <end position="1429"/>
    </location>
</feature>
<feature type="compositionally biased region" description="Basic and acidic residues" evidence="1">
    <location>
        <begin position="1590"/>
        <end position="1602"/>
    </location>
</feature>
<evidence type="ECO:0000313" key="2">
    <source>
        <dbReference type="EMBL" id="KAB8078984.1"/>
    </source>
</evidence>
<protein>
    <recommendedName>
        <fullName evidence="4">Involucrin repeat protein</fullName>
    </recommendedName>
</protein>
<feature type="compositionally biased region" description="Polar residues" evidence="1">
    <location>
        <begin position="877"/>
        <end position="886"/>
    </location>
</feature>
<evidence type="ECO:0000313" key="3">
    <source>
        <dbReference type="Proteomes" id="UP000326565"/>
    </source>
</evidence>
<feature type="compositionally biased region" description="Basic and acidic residues" evidence="1">
    <location>
        <begin position="127"/>
        <end position="143"/>
    </location>
</feature>
<feature type="compositionally biased region" description="Basic and acidic residues" evidence="1">
    <location>
        <begin position="1305"/>
        <end position="1317"/>
    </location>
</feature>
<feature type="compositionally biased region" description="Basic and acidic residues" evidence="1">
    <location>
        <begin position="1611"/>
        <end position="1633"/>
    </location>
</feature>
<feature type="compositionally biased region" description="Basic residues" evidence="1">
    <location>
        <begin position="655"/>
        <end position="671"/>
    </location>
</feature>
<feature type="compositionally biased region" description="Basic and acidic residues" evidence="1">
    <location>
        <begin position="1717"/>
        <end position="1726"/>
    </location>
</feature>
<feature type="compositionally biased region" description="Basic and acidic residues" evidence="1">
    <location>
        <begin position="1806"/>
        <end position="1820"/>
    </location>
</feature>
<feature type="compositionally biased region" description="Low complexity" evidence="1">
    <location>
        <begin position="1892"/>
        <end position="1906"/>
    </location>
</feature>
<feature type="compositionally biased region" description="Pro residues" evidence="1">
    <location>
        <begin position="325"/>
        <end position="335"/>
    </location>
</feature>
<feature type="compositionally biased region" description="Basic and acidic residues" evidence="1">
    <location>
        <begin position="1203"/>
        <end position="1222"/>
    </location>
</feature>
<evidence type="ECO:0000256" key="1">
    <source>
        <dbReference type="SAM" id="MobiDB-lite"/>
    </source>
</evidence>
<feature type="compositionally biased region" description="Basic residues" evidence="1">
    <location>
        <begin position="745"/>
        <end position="755"/>
    </location>
</feature>
<feature type="region of interest" description="Disordered" evidence="1">
    <location>
        <begin position="1030"/>
        <end position="1252"/>
    </location>
</feature>
<feature type="region of interest" description="Disordered" evidence="1">
    <location>
        <begin position="2348"/>
        <end position="2381"/>
    </location>
</feature>
<dbReference type="PANTHER" id="PTHR40641">
    <property type="entry name" value="INVOLUCRIN REPEAT PROTEIN (AFU_ORTHOLOGUE AFUA_2G08060)"/>
    <property type="match status" value="1"/>
</dbReference>
<keyword evidence="3" id="KW-1185">Reference proteome</keyword>